<keyword evidence="2" id="KW-1185">Reference proteome</keyword>
<dbReference type="PROSITE" id="PS51257">
    <property type="entry name" value="PROKAR_LIPOPROTEIN"/>
    <property type="match status" value="1"/>
</dbReference>
<dbReference type="Proteomes" id="UP000322659">
    <property type="component" value="Unassembled WGS sequence"/>
</dbReference>
<evidence type="ECO:0000313" key="2">
    <source>
        <dbReference type="Proteomes" id="UP000322659"/>
    </source>
</evidence>
<proteinExistence type="predicted"/>
<name>A0ABY3K6N2_9SPIR</name>
<dbReference type="RefSeq" id="WP_147748671.1">
    <property type="nucleotide sequence ID" value="NZ_SAXZ01000014.1"/>
</dbReference>
<evidence type="ECO:0000313" key="1">
    <source>
        <dbReference type="EMBL" id="TXJ31156.1"/>
    </source>
</evidence>
<gene>
    <name evidence="1" type="ORF">EPJ71_10505</name>
</gene>
<sequence>MRKSLILFSMLFILGCAAKVKYITVPLTKPPARYEIYTITNTQQALLEYRKATMRLARWQNWYNRQVGSNYFNYKNYTNIIPQYFESDTNYIIFTNMSTNIITNELITTNTNEIRNK</sequence>
<comment type="caution">
    <text evidence="1">The sequence shown here is derived from an EMBL/GenBank/DDBJ whole genome shotgun (WGS) entry which is preliminary data.</text>
</comment>
<dbReference type="EMBL" id="SAXZ01000014">
    <property type="protein sequence ID" value="TXJ31156.1"/>
    <property type="molecule type" value="Genomic_DNA"/>
</dbReference>
<reference evidence="1 2" key="1">
    <citation type="journal article" date="1992" name="Lakartidningen">
        <title>[Penicillin V and not amoxicillin is the first choice preparation in acute otitis].</title>
        <authorList>
            <person name="Kamme C."/>
            <person name="Lundgren K."/>
            <person name="Prellner K."/>
        </authorList>
    </citation>
    <scope>NUCLEOTIDE SEQUENCE [LARGE SCALE GENOMIC DNA]</scope>
    <source>
        <strain evidence="1 2">PC5099IV</strain>
    </source>
</reference>
<organism evidence="1 2">
    <name type="scientific">Brachyspira aalborgi</name>
    <dbReference type="NCBI Taxonomy" id="29522"/>
    <lineage>
        <taxon>Bacteria</taxon>
        <taxon>Pseudomonadati</taxon>
        <taxon>Spirochaetota</taxon>
        <taxon>Spirochaetia</taxon>
        <taxon>Brachyspirales</taxon>
        <taxon>Brachyspiraceae</taxon>
        <taxon>Brachyspira</taxon>
    </lineage>
</organism>
<protein>
    <recommendedName>
        <fullName evidence="3">Lipoprotein</fullName>
    </recommendedName>
</protein>
<accession>A0ABY3K6N2</accession>
<evidence type="ECO:0008006" key="3">
    <source>
        <dbReference type="Google" id="ProtNLM"/>
    </source>
</evidence>